<dbReference type="InterPro" id="IPR023996">
    <property type="entry name" value="TonB-dep_OMP_SusC/RagA"/>
</dbReference>
<dbReference type="Gene3D" id="2.170.130.10">
    <property type="entry name" value="TonB-dependent receptor, plug domain"/>
    <property type="match status" value="1"/>
</dbReference>
<keyword evidence="4 7" id="KW-0812">Transmembrane</keyword>
<dbReference type="Gene3D" id="2.60.40.1120">
    <property type="entry name" value="Carboxypeptidase-like, regulatory domain"/>
    <property type="match status" value="1"/>
</dbReference>
<feature type="domain" description="TonB-dependent receptor plug" evidence="8">
    <location>
        <begin position="145"/>
        <end position="264"/>
    </location>
</feature>
<evidence type="ECO:0000256" key="4">
    <source>
        <dbReference type="ARBA" id="ARBA00022692"/>
    </source>
</evidence>
<gene>
    <name evidence="9" type="ORF">QE382_000844</name>
</gene>
<dbReference type="InterPro" id="IPR023997">
    <property type="entry name" value="TonB-dep_OMP_SusC/RagA_CS"/>
</dbReference>
<sequence>MVSFALIHYHKLKFMKLNIFLIITWIAFVLPAYGQRAKVLTGTVQSGPNAPLAAASVYIENKDNRSLMGASTDNLGQFTIGVPAGEGLTIVAACIGYKTTKIPFNGQSTVIIKLVKDDRMIDEVVVTGEKANTKNSMGINYRNQVSATERFDMKELEALPFASIESGLQGRLANVDIVSSADPGARSAIRIRGTSSLNGNSEPLIVVDGVPYPTSIGSDFNFSTANDEDFGGLVNISPNDIESIEVLKDAAATAIWGSKGANGVLLFTTKKGRKGKTQFALSSKLDVKREAETIPMLNGGQYVALVQDAIWNSVNDLGYTSALPYLNLLYNTNEIKYDPSWVYFNEYNQNTNWLEQVTQVGHFEDNSLSISGGGDKATYRLSLGFLNDVGTTKGTKLNRYNSLLSLNYKFSNKFNVNADMSYSISDRKNFWTGEDISTPRGMAMTKMPNMSPYVIGEDGQYTDQYFTPRINFQGSFGENQMFNPVAMVNESINNTVGEQARVVFRGLYTIIPALQYIGTVGFDTRSTKNRKYLPQAVTGVIWTDPFFNRGSDMLSDELYLNTENKFIFNKKIKEHSIVATGLLQTNEARKFSYASETSGNASSSLSDPTAGGAVVNMGSGNSKTRNIGAISSLHYAYKDRYIVSGTYRGEANSSLSAQHRWKGFPSIGAAWHLGDEEFIKKLDLISTAKLRFSWGKSGNAPSGAFTYLGTFQPLTPGYIDMTAVGPVSIQLDNLKWETITQTDFGVDLSFFKNRLQFTGELYNRVTTDLLQKDVTLPSSTGFGKMRYYNSGKLANKGWELIFNAEAIRSKDFGLSVNLNVSRNRNEVIVLPDNMQFENYNFGNGKYAHKIIEGNPVGSFYGYHYLGVYQNEQDTYAKDLDGKVMYDLQGQPVYMVNGNRRVFAGDAKYQDIDGNGVINQYDIVYLGNAMPLFTMGGGINLRYKAFALSTFLHGRFGQKVVNQVRINTENMYGTANQSTAVLGRWRQEGDVTDIPRALYGEGYNYLGSDRFVEDASFVRLKMISLKYALPKKVIERWGLTRCEIFTTVQDVFTWTDYSGQDPEVSLSSNIYMLSQDNASTPRPRRFALGVNINF</sequence>
<evidence type="ECO:0000313" key="9">
    <source>
        <dbReference type="EMBL" id="MDQ1148860.1"/>
    </source>
</evidence>
<evidence type="ECO:0000256" key="6">
    <source>
        <dbReference type="ARBA" id="ARBA00023237"/>
    </source>
</evidence>
<name>A0ABU0U1M3_9SPHI</name>
<evidence type="ECO:0000256" key="2">
    <source>
        <dbReference type="ARBA" id="ARBA00022448"/>
    </source>
</evidence>
<dbReference type="SUPFAM" id="SSF49464">
    <property type="entry name" value="Carboxypeptidase regulatory domain-like"/>
    <property type="match status" value="1"/>
</dbReference>
<dbReference type="PROSITE" id="PS52016">
    <property type="entry name" value="TONB_DEPENDENT_REC_3"/>
    <property type="match status" value="1"/>
</dbReference>
<evidence type="ECO:0000313" key="10">
    <source>
        <dbReference type="Proteomes" id="UP001244640"/>
    </source>
</evidence>
<dbReference type="Pfam" id="PF13715">
    <property type="entry name" value="CarbopepD_reg_2"/>
    <property type="match status" value="1"/>
</dbReference>
<dbReference type="PROSITE" id="PS00018">
    <property type="entry name" value="EF_HAND_1"/>
    <property type="match status" value="1"/>
</dbReference>
<dbReference type="Gene3D" id="2.40.170.20">
    <property type="entry name" value="TonB-dependent receptor, beta-barrel domain"/>
    <property type="match status" value="1"/>
</dbReference>
<keyword evidence="2 7" id="KW-0813">Transport</keyword>
<dbReference type="Proteomes" id="UP001244640">
    <property type="component" value="Unassembled WGS sequence"/>
</dbReference>
<evidence type="ECO:0000256" key="3">
    <source>
        <dbReference type="ARBA" id="ARBA00022452"/>
    </source>
</evidence>
<evidence type="ECO:0000256" key="5">
    <source>
        <dbReference type="ARBA" id="ARBA00023136"/>
    </source>
</evidence>
<dbReference type="InterPro" id="IPR036942">
    <property type="entry name" value="Beta-barrel_TonB_sf"/>
</dbReference>
<keyword evidence="5 7" id="KW-0472">Membrane</keyword>
<evidence type="ECO:0000256" key="1">
    <source>
        <dbReference type="ARBA" id="ARBA00004571"/>
    </source>
</evidence>
<comment type="similarity">
    <text evidence="7">Belongs to the TonB-dependent receptor family.</text>
</comment>
<organism evidence="9 10">
    <name type="scientific">Sphingobacterium zeae</name>
    <dbReference type="NCBI Taxonomy" id="1776859"/>
    <lineage>
        <taxon>Bacteria</taxon>
        <taxon>Pseudomonadati</taxon>
        <taxon>Bacteroidota</taxon>
        <taxon>Sphingobacteriia</taxon>
        <taxon>Sphingobacteriales</taxon>
        <taxon>Sphingobacteriaceae</taxon>
        <taxon>Sphingobacterium</taxon>
    </lineage>
</organism>
<evidence type="ECO:0000259" key="8">
    <source>
        <dbReference type="Pfam" id="PF07715"/>
    </source>
</evidence>
<comment type="caution">
    <text evidence="9">The sequence shown here is derived from an EMBL/GenBank/DDBJ whole genome shotgun (WGS) entry which is preliminary data.</text>
</comment>
<accession>A0ABU0U1M3</accession>
<dbReference type="InterPro" id="IPR037066">
    <property type="entry name" value="Plug_dom_sf"/>
</dbReference>
<protein>
    <submittedName>
        <fullName evidence="9">TonB-linked SusC/RagA family outer membrane protein</fullName>
    </submittedName>
</protein>
<dbReference type="Pfam" id="PF07715">
    <property type="entry name" value="Plug"/>
    <property type="match status" value="1"/>
</dbReference>
<dbReference type="NCBIfam" id="TIGR04057">
    <property type="entry name" value="SusC_RagA_signa"/>
    <property type="match status" value="1"/>
</dbReference>
<dbReference type="EMBL" id="JAUTBA010000001">
    <property type="protein sequence ID" value="MDQ1148860.1"/>
    <property type="molecule type" value="Genomic_DNA"/>
</dbReference>
<dbReference type="InterPro" id="IPR012910">
    <property type="entry name" value="Plug_dom"/>
</dbReference>
<keyword evidence="3 7" id="KW-1134">Transmembrane beta strand</keyword>
<reference evidence="9 10" key="1">
    <citation type="submission" date="2023-07" db="EMBL/GenBank/DDBJ databases">
        <title>Functional and genomic diversity of the sorghum phyllosphere microbiome.</title>
        <authorList>
            <person name="Shade A."/>
        </authorList>
    </citation>
    <scope>NUCLEOTIDE SEQUENCE [LARGE SCALE GENOMIC DNA]</scope>
    <source>
        <strain evidence="9 10">SORGH_AS_0892</strain>
    </source>
</reference>
<dbReference type="SUPFAM" id="SSF56935">
    <property type="entry name" value="Porins"/>
    <property type="match status" value="1"/>
</dbReference>
<proteinExistence type="inferred from homology"/>
<dbReference type="InterPro" id="IPR018247">
    <property type="entry name" value="EF_Hand_1_Ca_BS"/>
</dbReference>
<evidence type="ECO:0000256" key="7">
    <source>
        <dbReference type="PROSITE-ProRule" id="PRU01360"/>
    </source>
</evidence>
<dbReference type="NCBIfam" id="TIGR04056">
    <property type="entry name" value="OMP_RagA_SusC"/>
    <property type="match status" value="1"/>
</dbReference>
<dbReference type="InterPro" id="IPR008969">
    <property type="entry name" value="CarboxyPept-like_regulatory"/>
</dbReference>
<keyword evidence="6 7" id="KW-0998">Cell outer membrane</keyword>
<dbReference type="InterPro" id="IPR039426">
    <property type="entry name" value="TonB-dep_rcpt-like"/>
</dbReference>
<keyword evidence="10" id="KW-1185">Reference proteome</keyword>
<comment type="subcellular location">
    <subcellularLocation>
        <location evidence="1 7">Cell outer membrane</location>
        <topology evidence="1 7">Multi-pass membrane protein</topology>
    </subcellularLocation>
</comment>